<dbReference type="Gene3D" id="3.30.590.20">
    <property type="match status" value="1"/>
</dbReference>
<dbReference type="GO" id="GO:0005524">
    <property type="term" value="F:ATP binding"/>
    <property type="evidence" value="ECO:0007669"/>
    <property type="project" value="UniProtKB-KW"/>
</dbReference>
<comment type="function">
    <text evidence="5">ATP-dependent carboxylate-amine ligase which exhibits weak glutamate--cysteine ligase activity.</text>
</comment>
<dbReference type="InterPro" id="IPR014746">
    <property type="entry name" value="Gln_synth/guanido_kin_cat_dom"/>
</dbReference>
<dbReference type="HAMAP" id="MF_01609">
    <property type="entry name" value="Glu_cys_ligase_2"/>
    <property type="match status" value="1"/>
</dbReference>
<comment type="similarity">
    <text evidence="5">Belongs to the glutamate--cysteine ligase type 2 family. YbdK subfamily.</text>
</comment>
<dbReference type="PANTHER" id="PTHR36510:SF1">
    <property type="entry name" value="GLUTAMATE--CYSTEINE LIGASE 2-RELATED"/>
    <property type="match status" value="1"/>
</dbReference>
<dbReference type="GO" id="GO:0004357">
    <property type="term" value="F:glutamate-cysteine ligase activity"/>
    <property type="evidence" value="ECO:0007669"/>
    <property type="project" value="UniProtKB-EC"/>
</dbReference>
<proteinExistence type="inferred from homology"/>
<organism evidence="6">
    <name type="scientific">uncultured Frankineae bacterium</name>
    <dbReference type="NCBI Taxonomy" id="437475"/>
    <lineage>
        <taxon>Bacteria</taxon>
        <taxon>Bacillati</taxon>
        <taxon>Actinomycetota</taxon>
        <taxon>Actinomycetes</taxon>
        <taxon>Frankiales</taxon>
        <taxon>environmental samples</taxon>
    </lineage>
</organism>
<dbReference type="NCBIfam" id="NF010039">
    <property type="entry name" value="PRK13515.1"/>
    <property type="match status" value="1"/>
</dbReference>
<dbReference type="InterPro" id="IPR050141">
    <property type="entry name" value="GCL_type2/YbdK_subfam"/>
</dbReference>
<name>A0A6J4KWU5_9ACTN</name>
<evidence type="ECO:0000256" key="2">
    <source>
        <dbReference type="ARBA" id="ARBA00022741"/>
    </source>
</evidence>
<dbReference type="EMBL" id="CADCUB010000051">
    <property type="protein sequence ID" value="CAA9316768.1"/>
    <property type="molecule type" value="Genomic_DNA"/>
</dbReference>
<evidence type="ECO:0000256" key="4">
    <source>
        <dbReference type="ARBA" id="ARBA00048819"/>
    </source>
</evidence>
<dbReference type="InterPro" id="IPR006336">
    <property type="entry name" value="GCS2"/>
</dbReference>
<keyword evidence="1 5" id="KW-0436">Ligase</keyword>
<dbReference type="GO" id="GO:0042398">
    <property type="term" value="P:modified amino acid biosynthetic process"/>
    <property type="evidence" value="ECO:0007669"/>
    <property type="project" value="InterPro"/>
</dbReference>
<keyword evidence="3 5" id="KW-0067">ATP-binding</keyword>
<evidence type="ECO:0000313" key="6">
    <source>
        <dbReference type="EMBL" id="CAA9316768.1"/>
    </source>
</evidence>
<comment type="catalytic activity">
    <reaction evidence="4 5">
        <text>L-cysteine + L-glutamate + ATP = gamma-L-glutamyl-L-cysteine + ADP + phosphate + H(+)</text>
        <dbReference type="Rhea" id="RHEA:13285"/>
        <dbReference type="ChEBI" id="CHEBI:15378"/>
        <dbReference type="ChEBI" id="CHEBI:29985"/>
        <dbReference type="ChEBI" id="CHEBI:30616"/>
        <dbReference type="ChEBI" id="CHEBI:35235"/>
        <dbReference type="ChEBI" id="CHEBI:43474"/>
        <dbReference type="ChEBI" id="CHEBI:58173"/>
        <dbReference type="ChEBI" id="CHEBI:456216"/>
        <dbReference type="EC" id="6.3.2.2"/>
    </reaction>
</comment>
<dbReference type="AlphaFoldDB" id="A0A6J4KWU5"/>
<dbReference type="PANTHER" id="PTHR36510">
    <property type="entry name" value="GLUTAMATE--CYSTEINE LIGASE 2-RELATED"/>
    <property type="match status" value="1"/>
</dbReference>
<keyword evidence="2 5" id="KW-0547">Nucleotide-binding</keyword>
<dbReference type="NCBIfam" id="TIGR02050">
    <property type="entry name" value="gshA_cyan_rel"/>
    <property type="match status" value="1"/>
</dbReference>
<dbReference type="NCBIfam" id="NF010044">
    <property type="entry name" value="PRK13517.1-4"/>
    <property type="match status" value="1"/>
</dbReference>
<accession>A0A6J4KWU5</accession>
<dbReference type="InterPro" id="IPR011793">
    <property type="entry name" value="YbdK"/>
</dbReference>
<evidence type="ECO:0000256" key="5">
    <source>
        <dbReference type="HAMAP-Rule" id="MF_01609"/>
    </source>
</evidence>
<sequence length="400" mass="43496">MHIPYQSSPTSSLGVEWELQLVDRETRQLSSGAAEILSVLGHGGEHPTAKKELLQSTIEVITGVCTTVPEAMADLGRTIEQVVPLAAERGLGLMCTGTHPITDWQTQKISDDDRYRKLLDDMQWLARRMQIFGVHVHVGVRSPDKAIAMVNALSAYIPHFLALSASSPYWVGKDTGLASSRSKVFECLPTAGLPHQLDGWAQFESYMETLIKTRTISSIKEVWWDVRPHPTYGTVELRIADGLPTLAEVSMVAALSQCLVDTFDREIDKGYTLPRPRRWVVQENKWRAARYGLEASIIVGEDGVQPVRDALRELVQDMRPSAQRLGCASELDVVEQVLEGGASYARQRSVAAASGGDLLAVVDSLLAEFEAGHPLWLPAREPAELVGEPGAAGAAAGGGG</sequence>
<dbReference type="NCBIfam" id="NF010042">
    <property type="entry name" value="PRK13517.1-2"/>
    <property type="match status" value="1"/>
</dbReference>
<dbReference type="SUPFAM" id="SSF55931">
    <property type="entry name" value="Glutamine synthetase/guanido kinase"/>
    <property type="match status" value="1"/>
</dbReference>
<dbReference type="Pfam" id="PF04107">
    <property type="entry name" value="GCS2"/>
    <property type="match status" value="1"/>
</dbReference>
<dbReference type="NCBIfam" id="NF010043">
    <property type="entry name" value="PRK13517.1-3"/>
    <property type="match status" value="1"/>
</dbReference>
<evidence type="ECO:0000256" key="3">
    <source>
        <dbReference type="ARBA" id="ARBA00022840"/>
    </source>
</evidence>
<evidence type="ECO:0000256" key="1">
    <source>
        <dbReference type="ARBA" id="ARBA00022598"/>
    </source>
</evidence>
<dbReference type="EC" id="6.3.2.2" evidence="5"/>
<protein>
    <recommendedName>
        <fullName evidence="5">Putative glutamate--cysteine ligase 2</fullName>
        <ecNumber evidence="5">6.3.2.2</ecNumber>
    </recommendedName>
    <alternativeName>
        <fullName evidence="5">Gamma-glutamylcysteine synthetase 2</fullName>
        <shortName evidence="5">GCS 2</shortName>
        <shortName evidence="5">Gamma-GCS 2</shortName>
    </alternativeName>
</protein>
<reference evidence="6" key="1">
    <citation type="submission" date="2020-02" db="EMBL/GenBank/DDBJ databases">
        <authorList>
            <person name="Meier V. D."/>
        </authorList>
    </citation>
    <scope>NUCLEOTIDE SEQUENCE</scope>
    <source>
        <strain evidence="6">AVDCRST_MAG07</strain>
    </source>
</reference>
<gene>
    <name evidence="6" type="ORF">AVDCRST_MAG07-925</name>
</gene>